<keyword evidence="2" id="KW-1185">Reference proteome</keyword>
<protein>
    <recommendedName>
        <fullName evidence="3">Spore coat protein</fullName>
    </recommendedName>
</protein>
<sequence>MGYRWMYYLTGLPGWMRWGFGPGWNWVNPWWLGYSFPGFAPYPFSYWAPLYPWYGPQVWWW</sequence>
<reference evidence="1 2" key="1">
    <citation type="submission" date="2023-03" db="EMBL/GenBank/DDBJ databases">
        <title>Novel Species.</title>
        <authorList>
            <person name="Ma S."/>
        </authorList>
    </citation>
    <scope>NUCLEOTIDE SEQUENCE [LARGE SCALE GENOMIC DNA]</scope>
    <source>
        <strain evidence="1 2">B11</strain>
    </source>
</reference>
<dbReference type="EMBL" id="CP121689">
    <property type="protein sequence ID" value="WZL75843.1"/>
    <property type="molecule type" value="Genomic_DNA"/>
</dbReference>
<evidence type="ECO:0000313" key="1">
    <source>
        <dbReference type="EMBL" id="WZL75843.1"/>
    </source>
</evidence>
<organism evidence="1 2">
    <name type="scientific">Thermatribacter velox</name>
    <dbReference type="NCBI Taxonomy" id="3039681"/>
    <lineage>
        <taxon>Bacteria</taxon>
        <taxon>Pseudomonadati</taxon>
        <taxon>Atribacterota</taxon>
        <taxon>Atribacteria</taxon>
        <taxon>Atribacterales</taxon>
        <taxon>Thermatribacteraceae</taxon>
        <taxon>Thermatribacter</taxon>
    </lineage>
</organism>
<evidence type="ECO:0000313" key="2">
    <source>
        <dbReference type="Proteomes" id="UP001461341"/>
    </source>
</evidence>
<proteinExistence type="predicted"/>
<evidence type="ECO:0008006" key="3">
    <source>
        <dbReference type="Google" id="ProtNLM"/>
    </source>
</evidence>
<name>A0ABZ2YDP7_9BACT</name>
<gene>
    <name evidence="1" type="ORF">QBE54_09680</name>
</gene>
<dbReference type="RefSeq" id="WP_369017992.1">
    <property type="nucleotide sequence ID" value="NZ_CP121689.1"/>
</dbReference>
<dbReference type="Proteomes" id="UP001461341">
    <property type="component" value="Chromosome"/>
</dbReference>
<accession>A0ABZ2YDP7</accession>